<organism evidence="1 2">
    <name type="scientific">Limosilactobacillus reuteri</name>
    <name type="common">Lactobacillus reuteri</name>
    <dbReference type="NCBI Taxonomy" id="1598"/>
    <lineage>
        <taxon>Bacteria</taxon>
        <taxon>Bacillati</taxon>
        <taxon>Bacillota</taxon>
        <taxon>Bacilli</taxon>
        <taxon>Lactobacillales</taxon>
        <taxon>Lactobacillaceae</taxon>
        <taxon>Limosilactobacillus</taxon>
    </lineage>
</organism>
<sequence length="133" mass="15716">MIYLIIGILVMSFLVSFLMRAFDIYIKFLDENIKLFKFDSLRILYLLTKNFLRIIYSFLKKKDWASVKTISKFYIFNFEIVITLLVSITKEVKLAVEEDKPSFVKAEKKSSILEIIKNSFPFFNAQQNDLVFA</sequence>
<evidence type="ECO:0000313" key="1">
    <source>
        <dbReference type="EMBL" id="CUR42131.1"/>
    </source>
</evidence>
<protein>
    <submittedName>
        <fullName evidence="1">Uncharacterized protein</fullName>
    </submittedName>
</protein>
<accession>A0A0U5FD74</accession>
<reference evidence="2" key="1">
    <citation type="submission" date="2015-10" db="EMBL/GenBank/DDBJ databases">
        <authorList>
            <person name="Crossman L.C."/>
        </authorList>
    </citation>
    <scope>NUCLEOTIDE SEQUENCE [LARGE SCALE GENOMIC DNA]</scope>
    <source>
        <strain evidence="2">20-2</strain>
    </source>
</reference>
<evidence type="ECO:0000313" key="2">
    <source>
        <dbReference type="Proteomes" id="UP000235484"/>
    </source>
</evidence>
<dbReference type="Proteomes" id="UP000235484">
    <property type="component" value="Unassembled WGS sequence"/>
</dbReference>
<gene>
    <name evidence="1" type="ORF">LRLP16767_LR202_01910</name>
</gene>
<name>A0A0U5FD74_LIMRT</name>
<dbReference type="EMBL" id="LN887662">
    <property type="protein sequence ID" value="CUR42131.1"/>
    <property type="molecule type" value="Genomic_DNA"/>
</dbReference>
<dbReference type="AlphaFoldDB" id="A0A0U5FD74"/>
<proteinExistence type="predicted"/>